<evidence type="ECO:0008006" key="4">
    <source>
        <dbReference type="Google" id="ProtNLM"/>
    </source>
</evidence>
<dbReference type="EMBL" id="SMAF01000008">
    <property type="protein sequence ID" value="TCS98473.1"/>
    <property type="molecule type" value="Genomic_DNA"/>
</dbReference>
<sequence length="274" mass="30691">MGRCILGGVMALFSLMVGGAMAQDRDRWQLAASGVVEDVLSGLQWTQNGTYRIGAFDHKNWNLARNYCARLTLEGGGWELPSVDQLSELYVGAGDSRVPCRGRRTCVVPGHFNIGWDEIWADETRVSYGTRRWNHAAKYNLSSGRYGGKSGWGVIGHSWAEVLCVRPTPGGVVAMKRERERAQRQAFIEQVEQERLERERVRLDVELPLLTSRGTRICKVVAPYTFTGYVDDVSEDRARIRILVNSVADAHGIVPGSPSPEVIWDRPSNWRVCE</sequence>
<gene>
    <name evidence="2" type="ORF">EDC25_10853</name>
</gene>
<name>A0A4R3LEK2_9GAMM</name>
<protein>
    <recommendedName>
        <fullName evidence="4">DUF1566 domain-containing protein</fullName>
    </recommendedName>
</protein>
<feature type="signal peptide" evidence="1">
    <location>
        <begin position="1"/>
        <end position="22"/>
    </location>
</feature>
<evidence type="ECO:0000313" key="3">
    <source>
        <dbReference type="Proteomes" id="UP000294599"/>
    </source>
</evidence>
<organism evidence="2 3">
    <name type="scientific">Pseudofulvimonas gallinarii</name>
    <dbReference type="NCBI Taxonomy" id="634155"/>
    <lineage>
        <taxon>Bacteria</taxon>
        <taxon>Pseudomonadati</taxon>
        <taxon>Pseudomonadota</taxon>
        <taxon>Gammaproteobacteria</taxon>
        <taxon>Lysobacterales</taxon>
        <taxon>Rhodanobacteraceae</taxon>
        <taxon>Pseudofulvimonas</taxon>
    </lineage>
</organism>
<feature type="chain" id="PRO_5020539680" description="DUF1566 domain-containing protein" evidence="1">
    <location>
        <begin position="23"/>
        <end position="274"/>
    </location>
</feature>
<reference evidence="2 3" key="1">
    <citation type="submission" date="2019-03" db="EMBL/GenBank/DDBJ databases">
        <title>Genomic Encyclopedia of Type Strains, Phase IV (KMG-IV): sequencing the most valuable type-strain genomes for metagenomic binning, comparative biology and taxonomic classification.</title>
        <authorList>
            <person name="Goeker M."/>
        </authorList>
    </citation>
    <scope>NUCLEOTIDE SEQUENCE [LARGE SCALE GENOMIC DNA]</scope>
    <source>
        <strain evidence="2 3">DSM 21944</strain>
    </source>
</reference>
<proteinExistence type="predicted"/>
<evidence type="ECO:0000256" key="1">
    <source>
        <dbReference type="SAM" id="SignalP"/>
    </source>
</evidence>
<keyword evidence="1" id="KW-0732">Signal</keyword>
<accession>A0A4R3LEK2</accession>
<evidence type="ECO:0000313" key="2">
    <source>
        <dbReference type="EMBL" id="TCS98473.1"/>
    </source>
</evidence>
<keyword evidence="3" id="KW-1185">Reference proteome</keyword>
<comment type="caution">
    <text evidence="2">The sequence shown here is derived from an EMBL/GenBank/DDBJ whole genome shotgun (WGS) entry which is preliminary data.</text>
</comment>
<dbReference type="AlphaFoldDB" id="A0A4R3LEK2"/>
<dbReference type="Proteomes" id="UP000294599">
    <property type="component" value="Unassembled WGS sequence"/>
</dbReference>